<keyword evidence="12" id="KW-1003">Cell membrane</keyword>
<dbReference type="Pfam" id="PF09324">
    <property type="entry name" value="Sec7-like_HDS"/>
    <property type="match status" value="1"/>
</dbReference>
<dbReference type="GO" id="GO:0015031">
    <property type="term" value="P:protein transport"/>
    <property type="evidence" value="ECO:0007669"/>
    <property type="project" value="UniProtKB-KW"/>
</dbReference>
<dbReference type="InterPro" id="IPR011009">
    <property type="entry name" value="Kinase-like_dom_sf"/>
</dbReference>
<feature type="region of interest" description="Disordered" evidence="35">
    <location>
        <begin position="4221"/>
        <end position="4255"/>
    </location>
</feature>
<evidence type="ECO:0000256" key="35">
    <source>
        <dbReference type="SAM" id="MobiDB-lite"/>
    </source>
</evidence>
<dbReference type="FunFam" id="1.25.10.10:FF:000143">
    <property type="entry name" value="ADP-ribosylation factor guanine nucleotide-exchange factor 2 (brefeldin A-inhibited)"/>
    <property type="match status" value="1"/>
</dbReference>
<evidence type="ECO:0000256" key="31">
    <source>
        <dbReference type="ARBA" id="ARBA00074935"/>
    </source>
</evidence>
<comment type="similarity">
    <text evidence="6">Belongs to the protein kinase superfamily. CAMK Ser/Thr protein kinase family. SNF1 subfamily.</text>
</comment>
<evidence type="ECO:0000256" key="19">
    <source>
        <dbReference type="ARBA" id="ARBA00022777"/>
    </source>
</evidence>
<dbReference type="PROSITE" id="PS00108">
    <property type="entry name" value="PROTEIN_KINASE_ST"/>
    <property type="match status" value="1"/>
</dbReference>
<feature type="coiled-coil region" evidence="34">
    <location>
        <begin position="992"/>
        <end position="1030"/>
    </location>
</feature>
<dbReference type="InterPro" id="IPR035999">
    <property type="entry name" value="Sec7_dom_sf"/>
</dbReference>
<dbReference type="GO" id="GO:0005524">
    <property type="term" value="F:ATP binding"/>
    <property type="evidence" value="ECO:0007669"/>
    <property type="project" value="UniProtKB-UniRule"/>
</dbReference>
<dbReference type="GO" id="GO:0005886">
    <property type="term" value="C:plasma membrane"/>
    <property type="evidence" value="ECO:0007669"/>
    <property type="project" value="UniProtKB-SubCell"/>
</dbReference>
<dbReference type="InterPro" id="IPR036028">
    <property type="entry name" value="SH3-like_dom_sf"/>
</dbReference>
<dbReference type="PROSITE" id="PS50190">
    <property type="entry name" value="SEC7"/>
    <property type="match status" value="2"/>
</dbReference>
<dbReference type="InterPro" id="IPR032691">
    <property type="entry name" value="Mon2/Sec7/BIG1-like_HUS"/>
</dbReference>
<feature type="compositionally biased region" description="Polar residues" evidence="35">
    <location>
        <begin position="4809"/>
        <end position="4837"/>
    </location>
</feature>
<feature type="compositionally biased region" description="Basic and acidic residues" evidence="35">
    <location>
        <begin position="1399"/>
        <end position="1410"/>
    </location>
</feature>
<feature type="compositionally biased region" description="Low complexity" evidence="35">
    <location>
        <begin position="4778"/>
        <end position="4793"/>
    </location>
</feature>
<dbReference type="PROSITE" id="PS50032">
    <property type="entry name" value="KA1"/>
    <property type="match status" value="1"/>
</dbReference>
<dbReference type="CDD" id="cd13318">
    <property type="entry name" value="PH_IQSEC"/>
    <property type="match status" value="1"/>
</dbReference>
<dbReference type="FunFam" id="3.30.200.20:FF:000003">
    <property type="entry name" value="Non-specific serine/threonine protein kinase"/>
    <property type="match status" value="1"/>
</dbReference>
<dbReference type="InterPro" id="IPR000719">
    <property type="entry name" value="Prot_kinase_dom"/>
</dbReference>
<feature type="compositionally biased region" description="Basic and acidic residues" evidence="35">
    <location>
        <begin position="4081"/>
        <end position="4091"/>
    </location>
</feature>
<evidence type="ECO:0000256" key="14">
    <source>
        <dbReference type="ARBA" id="ARBA00022527"/>
    </source>
</evidence>
<dbReference type="GO" id="GO:0004674">
    <property type="term" value="F:protein serine/threonine kinase activity"/>
    <property type="evidence" value="ECO:0007669"/>
    <property type="project" value="UniProtKB-KW"/>
</dbReference>
<dbReference type="InterPro" id="IPR001452">
    <property type="entry name" value="SH3_domain"/>
</dbReference>
<dbReference type="EC" id="2.7.11.1" evidence="8"/>
<evidence type="ECO:0000256" key="34">
    <source>
        <dbReference type="SAM" id="Coils"/>
    </source>
</evidence>
<dbReference type="InterPro" id="IPR047225">
    <property type="entry name" value="PH_GRAF"/>
</dbReference>
<dbReference type="FunFam" id="1.10.220.20:FF:000001">
    <property type="entry name" value="IQ motif and SEC7 domain-containing protein 1"/>
    <property type="match status" value="1"/>
</dbReference>
<evidence type="ECO:0000259" key="38">
    <source>
        <dbReference type="PROSITE" id="PS50011"/>
    </source>
</evidence>
<dbReference type="FunFam" id="3.30.310.80:FF:000001">
    <property type="entry name" value="Non-specific serine/threonine protein kinase"/>
    <property type="match status" value="1"/>
</dbReference>
<dbReference type="InterPro" id="IPR015403">
    <property type="entry name" value="Mon2/Sec7/BIG1-like_HDS"/>
</dbReference>
<feature type="domain" description="KA1" evidence="40">
    <location>
        <begin position="4926"/>
        <end position="4975"/>
    </location>
</feature>
<evidence type="ECO:0000256" key="7">
    <source>
        <dbReference type="ARBA" id="ARBA00006248"/>
    </source>
</evidence>
<dbReference type="GO" id="GO:0042995">
    <property type="term" value="C:cell projection"/>
    <property type="evidence" value="ECO:0007669"/>
    <property type="project" value="UniProtKB-SubCell"/>
</dbReference>
<keyword evidence="11" id="KW-0343">GTPase activation</keyword>
<dbReference type="EMBL" id="CVRI01000074">
    <property type="protein sequence ID" value="CRL08107.1"/>
    <property type="molecule type" value="Genomic_DNA"/>
</dbReference>
<dbReference type="STRING" id="568069.A0A1J1J6T1"/>
<keyword evidence="19" id="KW-0418">Kinase</keyword>
<dbReference type="SUPFAM" id="SSF48350">
    <property type="entry name" value="GTPase activation domain, GAP"/>
    <property type="match status" value="1"/>
</dbReference>
<dbReference type="InterPro" id="IPR000904">
    <property type="entry name" value="Sec7_dom"/>
</dbReference>
<evidence type="ECO:0000256" key="10">
    <source>
        <dbReference type="ARBA" id="ARBA00022448"/>
    </source>
</evidence>
<feature type="binding site" evidence="33">
    <location>
        <position position="2065"/>
    </location>
    <ligand>
        <name>ATP</name>
        <dbReference type="ChEBI" id="CHEBI:30616"/>
    </ligand>
</feature>
<feature type="domain" description="SH3" evidence="36">
    <location>
        <begin position="916"/>
        <end position="977"/>
    </location>
</feature>
<evidence type="ECO:0000256" key="30">
    <source>
        <dbReference type="ARBA" id="ARBA00071529"/>
    </source>
</evidence>
<dbReference type="GO" id="GO:0032012">
    <property type="term" value="P:regulation of ARF protein signal transduction"/>
    <property type="evidence" value="ECO:0007669"/>
    <property type="project" value="InterPro"/>
</dbReference>
<keyword evidence="15" id="KW-0597">Phosphoprotein</keyword>
<dbReference type="OrthoDB" id="18431at2759"/>
<keyword evidence="16" id="KW-0344">Guanine-nucleotide releasing factor</keyword>
<dbReference type="FunFam" id="3.30.200.20:FF:000042">
    <property type="entry name" value="Aurora kinase A"/>
    <property type="match status" value="1"/>
</dbReference>
<name>A0A1J1J6T1_9DIPT</name>
<dbReference type="FunFam" id="1.10.510.10:FF:001032">
    <property type="entry name" value="KP78b, isoform A"/>
    <property type="match status" value="1"/>
</dbReference>
<comment type="catalytic activity">
    <reaction evidence="27">
        <text>L-seryl-[protein] + ATP = O-phospho-L-seryl-[protein] + ADP + H(+)</text>
        <dbReference type="Rhea" id="RHEA:17989"/>
        <dbReference type="Rhea" id="RHEA-COMP:9863"/>
        <dbReference type="Rhea" id="RHEA-COMP:11604"/>
        <dbReference type="ChEBI" id="CHEBI:15378"/>
        <dbReference type="ChEBI" id="CHEBI:29999"/>
        <dbReference type="ChEBI" id="CHEBI:30616"/>
        <dbReference type="ChEBI" id="CHEBI:83421"/>
        <dbReference type="ChEBI" id="CHEBI:456216"/>
        <dbReference type="EC" id="2.7.11.1"/>
    </reaction>
</comment>
<dbReference type="GO" id="GO:0005096">
    <property type="term" value="F:GTPase activator activity"/>
    <property type="evidence" value="ECO:0007669"/>
    <property type="project" value="UniProtKB-KW"/>
</dbReference>
<feature type="region of interest" description="Disordered" evidence="35">
    <location>
        <begin position="1382"/>
        <end position="1429"/>
    </location>
</feature>
<feature type="domain" description="Protein kinase" evidence="38">
    <location>
        <begin position="4266"/>
        <end position="4517"/>
    </location>
</feature>
<dbReference type="GO" id="GO:0005085">
    <property type="term" value="F:guanyl-nucleotide exchange factor activity"/>
    <property type="evidence" value="ECO:0007669"/>
    <property type="project" value="UniProtKB-KW"/>
</dbReference>
<dbReference type="GO" id="GO:0106310">
    <property type="term" value="F:protein serine kinase activity"/>
    <property type="evidence" value="ECO:0007669"/>
    <property type="project" value="RHEA"/>
</dbReference>
<dbReference type="InterPro" id="IPR027267">
    <property type="entry name" value="AH/BAR_dom_sf"/>
</dbReference>
<dbReference type="Pfam" id="PF02149">
    <property type="entry name" value="KA1"/>
    <property type="match status" value="1"/>
</dbReference>
<dbReference type="CDD" id="cd12196">
    <property type="entry name" value="MARK1-3_C"/>
    <property type="match status" value="1"/>
</dbReference>
<evidence type="ECO:0000256" key="18">
    <source>
        <dbReference type="ARBA" id="ARBA00022741"/>
    </source>
</evidence>
<evidence type="ECO:0000259" key="41">
    <source>
        <dbReference type="PROSITE" id="PS50190"/>
    </source>
</evidence>
<evidence type="ECO:0000256" key="17">
    <source>
        <dbReference type="ARBA" id="ARBA00022679"/>
    </source>
</evidence>
<evidence type="ECO:0000256" key="11">
    <source>
        <dbReference type="ARBA" id="ARBA00022468"/>
    </source>
</evidence>
<keyword evidence="18 33" id="KW-0547">Nucleotide-binding</keyword>
<dbReference type="CDD" id="cd00171">
    <property type="entry name" value="Sec7"/>
    <property type="match status" value="2"/>
</dbReference>
<evidence type="ECO:0000259" key="42">
    <source>
        <dbReference type="PROSITE" id="PS50238"/>
    </source>
</evidence>
<dbReference type="InterPro" id="IPR049508">
    <property type="entry name" value="MARK1-4_cat"/>
</dbReference>
<evidence type="ECO:0000256" key="29">
    <source>
        <dbReference type="ARBA" id="ARBA00063680"/>
    </source>
</evidence>
<dbReference type="SUPFAM" id="SSF50044">
    <property type="entry name" value="SH3-domain"/>
    <property type="match status" value="1"/>
</dbReference>
<keyword evidence="21" id="KW-0653">Protein transport</keyword>
<evidence type="ECO:0000256" key="25">
    <source>
        <dbReference type="ARBA" id="ARBA00023273"/>
    </source>
</evidence>
<dbReference type="GO" id="GO:0005794">
    <property type="term" value="C:Golgi apparatus"/>
    <property type="evidence" value="ECO:0007669"/>
    <property type="project" value="UniProtKB-SubCell"/>
</dbReference>
<dbReference type="InterPro" id="IPR001849">
    <property type="entry name" value="PH_domain"/>
</dbReference>
<comment type="similarity">
    <text evidence="7">Belongs to the BRAG family.</text>
</comment>
<evidence type="ECO:0000259" key="37">
    <source>
        <dbReference type="PROSITE" id="PS50003"/>
    </source>
</evidence>
<keyword evidence="25" id="KW-0966">Cell projection</keyword>
<gene>
    <name evidence="43" type="ORF">CLUMA_CG021015</name>
</gene>
<accession>A0A1J1J6T1</accession>
<feature type="domain" description="Protein kinase" evidence="38">
    <location>
        <begin position="2036"/>
        <end position="2389"/>
    </location>
</feature>
<organism evidence="43 44">
    <name type="scientific">Clunio marinus</name>
    <dbReference type="NCBI Taxonomy" id="568069"/>
    <lineage>
        <taxon>Eukaryota</taxon>
        <taxon>Metazoa</taxon>
        <taxon>Ecdysozoa</taxon>
        <taxon>Arthropoda</taxon>
        <taxon>Hexapoda</taxon>
        <taxon>Insecta</taxon>
        <taxon>Pterygota</taxon>
        <taxon>Neoptera</taxon>
        <taxon>Endopterygota</taxon>
        <taxon>Diptera</taxon>
        <taxon>Nematocera</taxon>
        <taxon>Chironomoidea</taxon>
        <taxon>Chironomidae</taxon>
        <taxon>Clunio</taxon>
    </lineage>
</organism>
<evidence type="ECO:0000256" key="20">
    <source>
        <dbReference type="ARBA" id="ARBA00022840"/>
    </source>
</evidence>
<evidence type="ECO:0000256" key="28">
    <source>
        <dbReference type="ARBA" id="ARBA00054424"/>
    </source>
</evidence>
<dbReference type="CDD" id="cd07602">
    <property type="entry name" value="BAR_RhoGAP_OPHN1-like"/>
    <property type="match status" value="1"/>
</dbReference>
<keyword evidence="23 34" id="KW-0175">Coiled coil</keyword>
<evidence type="ECO:0000256" key="15">
    <source>
        <dbReference type="ARBA" id="ARBA00022553"/>
    </source>
</evidence>
<keyword evidence="44" id="KW-1185">Reference proteome</keyword>
<dbReference type="GO" id="GO:0007165">
    <property type="term" value="P:signal transduction"/>
    <property type="evidence" value="ECO:0007669"/>
    <property type="project" value="InterPro"/>
</dbReference>
<feature type="compositionally biased region" description="Polar residues" evidence="35">
    <location>
        <begin position="4172"/>
        <end position="4181"/>
    </location>
</feature>
<dbReference type="SUPFAM" id="SSF103657">
    <property type="entry name" value="BAR/IMD domain-like"/>
    <property type="match status" value="1"/>
</dbReference>
<feature type="region of interest" description="Disordered" evidence="35">
    <location>
        <begin position="4172"/>
        <end position="4193"/>
    </location>
</feature>
<dbReference type="InterPro" id="IPR004148">
    <property type="entry name" value="BAR_dom"/>
</dbReference>
<evidence type="ECO:0000256" key="8">
    <source>
        <dbReference type="ARBA" id="ARBA00012513"/>
    </source>
</evidence>
<evidence type="ECO:0000256" key="1">
    <source>
        <dbReference type="ARBA" id="ARBA00004236"/>
    </source>
</evidence>
<dbReference type="CDD" id="cd14072">
    <property type="entry name" value="STKc_MARK"/>
    <property type="match status" value="1"/>
</dbReference>
<keyword evidence="20 33" id="KW-0067">ATP-binding</keyword>
<dbReference type="FunFam" id="1.10.1000.11:FF:000009">
    <property type="entry name" value="IQ motif and SEC7 domain-containing protein"/>
    <property type="match status" value="1"/>
</dbReference>
<dbReference type="Gene3D" id="1.10.220.20">
    <property type="match status" value="2"/>
</dbReference>
<dbReference type="FunFam" id="1.10.220.20:FF:000002">
    <property type="entry name" value="Brefeldin A-inhibited guanine nucleotide-exchange protein 1"/>
    <property type="match status" value="1"/>
</dbReference>
<feature type="compositionally biased region" description="Polar residues" evidence="35">
    <location>
        <begin position="1384"/>
        <end position="1398"/>
    </location>
</feature>
<feature type="compositionally biased region" description="Low complexity" evidence="35">
    <location>
        <begin position="1411"/>
        <end position="1423"/>
    </location>
</feature>
<feature type="coiled-coil region" evidence="34">
    <location>
        <begin position="20"/>
        <end position="47"/>
    </location>
</feature>
<feature type="region of interest" description="Disordered" evidence="35">
    <location>
        <begin position="4047"/>
        <end position="4101"/>
    </location>
</feature>
<dbReference type="Gene3D" id="1.10.8.10">
    <property type="entry name" value="DNA helicase RuvA subunit, C-terminal domain"/>
    <property type="match status" value="1"/>
</dbReference>
<dbReference type="PANTHER" id="PTHR10663">
    <property type="entry name" value="GUANYL-NUCLEOTIDE EXCHANGE FACTOR"/>
    <property type="match status" value="1"/>
</dbReference>
<feature type="compositionally biased region" description="Basic and acidic residues" evidence="35">
    <location>
        <begin position="1934"/>
        <end position="1951"/>
    </location>
</feature>
<dbReference type="Gene3D" id="1.10.1000.11">
    <property type="entry name" value="Arf Nucleotide-binding Site Opener,domain 2"/>
    <property type="match status" value="2"/>
</dbReference>
<keyword evidence="10" id="KW-0813">Transport</keyword>
<dbReference type="Gene3D" id="2.30.29.30">
    <property type="entry name" value="Pleckstrin-homology domain (PH domain)/Phosphotyrosine-binding domain (PTB)"/>
    <property type="match status" value="2"/>
</dbReference>
<dbReference type="SMART" id="SM00324">
    <property type="entry name" value="RhoGAP"/>
    <property type="match status" value="1"/>
</dbReference>
<dbReference type="SUPFAM" id="SSF48425">
    <property type="entry name" value="Sec7 domain"/>
    <property type="match status" value="2"/>
</dbReference>
<dbReference type="InterPro" id="IPR033742">
    <property type="entry name" value="IQSEC_PH"/>
</dbReference>
<evidence type="ECO:0000256" key="26">
    <source>
        <dbReference type="ARBA" id="ARBA00047899"/>
    </source>
</evidence>
<comment type="subcellular location">
    <subcellularLocation>
        <location evidence="1">Cell membrane</location>
    </subcellularLocation>
    <subcellularLocation>
        <location evidence="2">Cell projection</location>
    </subcellularLocation>
    <subcellularLocation>
        <location evidence="3">Cytoplasm</location>
        <location evidence="3">Cell cortex</location>
    </subcellularLocation>
    <subcellularLocation>
        <location evidence="4">Cytoplasm</location>
        <location evidence="4">Perinuclear region</location>
    </subcellularLocation>
    <subcellularLocation>
        <location evidence="5">Golgi apparatus</location>
        <location evidence="5">trans-Golgi network</location>
    </subcellularLocation>
</comment>
<evidence type="ECO:0000259" key="40">
    <source>
        <dbReference type="PROSITE" id="PS50032"/>
    </source>
</evidence>
<dbReference type="InterPro" id="IPR023394">
    <property type="entry name" value="Sec7_C_sf"/>
</dbReference>
<evidence type="ECO:0000313" key="43">
    <source>
        <dbReference type="EMBL" id="CRL08107.1"/>
    </source>
</evidence>
<evidence type="ECO:0000256" key="5">
    <source>
        <dbReference type="ARBA" id="ARBA00004601"/>
    </source>
</evidence>
<dbReference type="GO" id="GO:0005938">
    <property type="term" value="C:cell cortex"/>
    <property type="evidence" value="ECO:0007669"/>
    <property type="project" value="UniProtKB-SubCell"/>
</dbReference>
<proteinExistence type="inferred from homology"/>
<feature type="domain" description="SEC7" evidence="41">
    <location>
        <begin position="2771"/>
        <end position="2960"/>
    </location>
</feature>
<feature type="region of interest" description="Disordered" evidence="35">
    <location>
        <begin position="1968"/>
        <end position="1987"/>
    </location>
</feature>
<dbReference type="SMART" id="SM00165">
    <property type="entry name" value="UBA"/>
    <property type="match status" value="1"/>
</dbReference>
<evidence type="ECO:0000256" key="22">
    <source>
        <dbReference type="ARBA" id="ARBA00023034"/>
    </source>
</evidence>
<comment type="subunit">
    <text evidence="29">Interacts with MAPT/TAU. Interacts with DLG5 (via coiled-coil domain). Interacts with STK3/MST2 and STK4/MST1 in the presence of DLG5. Interacts with YWHAB, YWHAG, YWHAQ and YWHAZ. Interacts with PKP2 (via N-terminus). Interacts with CDC25C. Interacts with KSR1.</text>
</comment>
<dbReference type="InterPro" id="IPR046455">
    <property type="entry name" value="Sec7/BIG1-like_C"/>
</dbReference>
<dbReference type="GO" id="GO:0048471">
    <property type="term" value="C:perinuclear region of cytoplasm"/>
    <property type="evidence" value="ECO:0007669"/>
    <property type="project" value="UniProtKB-SubCell"/>
</dbReference>
<feature type="region of interest" description="Disordered" evidence="35">
    <location>
        <begin position="1926"/>
        <end position="1951"/>
    </location>
</feature>
<keyword evidence="14" id="KW-0723">Serine/threonine-protein kinase</keyword>
<evidence type="ECO:0000256" key="21">
    <source>
        <dbReference type="ARBA" id="ARBA00022927"/>
    </source>
</evidence>
<dbReference type="SMART" id="SM00222">
    <property type="entry name" value="Sec7"/>
    <property type="match status" value="2"/>
</dbReference>
<evidence type="ECO:0000256" key="4">
    <source>
        <dbReference type="ARBA" id="ARBA00004556"/>
    </source>
</evidence>
<keyword evidence="9 32" id="KW-0728">SH3 domain</keyword>
<feature type="compositionally biased region" description="Polar residues" evidence="35">
    <location>
        <begin position="1971"/>
        <end position="1980"/>
    </location>
</feature>
<dbReference type="PROSITE" id="PS50096">
    <property type="entry name" value="IQ"/>
    <property type="match status" value="1"/>
</dbReference>
<dbReference type="InterPro" id="IPR017441">
    <property type="entry name" value="Protein_kinase_ATP_BS"/>
</dbReference>
<sequence length="4975" mass="565882">MVISGAGLAPLEFADCLLDSPEFRENLNRHEKELEKTSQQIKRIIKEIKDLLYAAKNLSRCQRTLAKSLNEFNFECIGSTQTDDEQVIADSLKQFSKLISAIEDERDNMLDRAHDQIVVPLEGFRKDAIGGVKEKKKQHDKRTAKFCQAQEKILNLSSKKPETVFVEADAALGMLKRDYMHESLNYVLKIQDVQERIKFEFVEILLGFMSGWLVFYHLGHEVAEDAKEYMTDLQLKVQKTREGFTEFQEIAQELKSKYMNFQLKPESDYTLQGYLYLSEKKAFTATWQKNYCTYKKENKQFTMLQYNQQIPGRIQTAPEKFTLSSCTRCISDFEKRFCFDLTFEQKPNVVYTFQALSEKDRKSWLDAMDGKEPVYLTPGKNANAQDEEYVLNDIGFTFVKKCIECLEDRGLEEEGLYRVSGVGTKINKLLSMGLDSKKTETERLHIFTDEQHSDILESKTIASALKQYLRKLKEPLMTYRYFNGFLAAAKQEQHLQRISDIHALVHRLPKNHLEMLDLITNHLKNVTAKSHKNKMSIFNLGVIFGPTLLKANEDSLAAVLEIKFNNLVIEILIENYELIFKNLPGISSDYVSRQSSLNPPFQRPSNYHFRESCIPGVDHRISPHPQPIRVVAKSNYTDPVMSSSLQNIPNGMTSYHSSSKSGSSNISQISIHNSLFQPSSKHQQLTPASYPIYETKSSTNINHKSLSPIVKDQPSSLSSRELNTRYMKSASPPNTANNNINSYQNAIYVQKQQFYNSGKKFLRENTPSGTLNKSGSALASENPYDTVKQLSAQSNQPSYNILTSSDTNLSKLFDRIHSSDESLCSSSSKDLNFASQHSQFQTYSSSKELNKSNTGSTKQLNVWNDYQPVSKHQSATYDAMSSHKNSSIVSGFIPKKQQREHKAKDEIVKAKPYTIKQNWRVRTLYACLAENEGELSFEPNQIIINVSRSNEPGWLVGTLNGKNLMRGNLFHVNPIHTSMGNQNEEVNSFYNILQENKLLREHNNKLTQLNNSLLIEISQLKLEIDMLELRKGWSFSNRKMSSKESMSTSSLSPSVIYLDANGNECSKPIIRKIVSSQSRHVTVMNYSRRFRETNKHVTHHVTTMSFPRNLDSYGSGSYSSYFPYSTSYQKEKFHETKQNHDYDQSAYSPSNFQHQMYVSNAPLSVAPNHYNNYVNNTKLIKYGSNTELSKRGRNNCYELSQDLIDKQIELLERKYGGRRRAQKAALIIQRALRRYMLNKKFDSIRASMNYDMKLSKSNYNQQVQSTSMEMQDDHSQSHNIGMDSLQNVSTSSCNFQNYSVEPSSVSIQNRDALTHHQPYIGAVHEPFTYNVSPQKLQYHENSSSAISNVDRPNLMKNMEFDGQNQPIVTHYTASQIYMRPKMKNSPQYQQSNSRLSTSIDEKLTPPEISKRSFSISSTTGSSSNQKYNEELSRLENHGSLQSVQSSGSDKSASIDKIDVSDNFSDRCISPMYKCKGDIDNEQSNQLLSSISKKTIAKDNYHISEIMRKRKYRIGLNLFNKKPERGIEYLVRNGFLEKTPLNVAKFLTSRKGLSRQMIGEYLGMIQNQFNMSVLECFCEEIDLSGTAIDVALRKFQSYFRIPGEAQKIERLMQIFSQRYAKCNPEVVSKFKSVETVFIISFAIIMLNTDLHTKTLKPERRMSCEDFVRNLRGVDDCRNIDRQILVSIYDRIRANEFKPAADHVSQVLKVQATIIGKKPSLALPYRRLVCYCRLYEIPDIKRKERTGVHQREVFLFNDILVVTKIFNKKKTSVTYTFRECFSLPGLTVTLLKTPNYQHCLQLSHKVDNKVLITFNARNEHDRFKFAQDLEESIAEMDEMEQIRIEHEFEKKTVSRCSKSSKLDCRRGGYDSIQRKLDSDASDQSLTTQERKHSNSLVEINGQFSNESDHRRASICSLDSGTSLTYFSSSRAKSSKTLKDRKQSTYDTSHQNKDESLMTFSNSEFGRSKIPLRINNNNQSGSDTTKDPNVLNVKPLTKPTSNNSQLNSQRLVEVVQNQLAENNEDGEKNEKRILSLDAFQIGCHLGHGKFGVVYLAREKVSKYPVALKYLSKKELQKNNIMHQVRREVEVQLEFGHPNILRMYAFFENEQTIYLMLEYASGGILFDALQKEVLVGAAPFQHFQKIAKIEYHVPDYVSKAAGHFILKLLVLEPKEQNLVVILKMKNCPNKTKKMFIVRALEKILSEKDIKRQGQLKKACETAIATLKEEIEDDNRLDPTGVDQLKSSALPLPKNYSPNNINAEKYFLPFELACQSKTPKIVVTALDCLQKLIAYGHLTGNVPDSCSPNGKLLIDRIVGTICNCFMGPQTDEGVQLQIIKALLTVVTSQNIEVHEGTVLQAVRTCYDIFLSSKSLINQTTARATLTQMLNVIFTRMENEAYDTISDKLNETSEKFDIENQNVTQESEENIEELARNFVDEILETAVNIVENPSETNNDEIKNNTEKITEFNQAETTNKSTISSNNDANLEINADENVAVPKFTHVLQKDAFLVFRALCKLSMKPLPEGQPDHKSHELRSKILSLHLLLSILQNAGPIFRSNDMFIMAIKQYLCVALSKNGVSSIPQVFELSLSIFVALLSNFKVHLKKQIEVFFKEIFLNILETSSSTYEHKFMVIQALTRICADAQSVVDIYINYDCDFSAANLFERLVNDLSKIAQGRQALELGVTSFQEKSMRIKGLECLVSILKCKVEWSKDLYINPNLQTTLGDMSHKSTINDDTSCLIKQSGSNLSLNSACSGNTNSNNDNKEVLDLPGELEERKQRKELMEAGIEKFNQKPKKGIQFLLDRKLLGSKPEDIAKWLIDDDRLDKTQIGDFLGDNDDMSKAVMCAYIDGKDFSDMDIVTALRFFLEGFRLPGEAQKIDRMMEKFASRYCDCNPNNLLFTSADTVYVLAFSVIMLTTDLHSPQVKNKMSKEQYIKLNRGISDSKDLPEEYLSQIYDEISGHEIKMKNTVINKFSGRSAFINEKKRKLLWNMEMEAISATAKNLMESVSHVRESFTSAKHLEHVRPMFKMAWTPFLAAFSVGLQDCDDPEIAALCLDGIRCAVRIACIFHMTLERDAYVQALARFTLLTANSPLTEMKSKNIDTIKTLITVAHTDGNYLGSSWLDIVKCISQLELAQLIGTGVRPQYLSGPTHRDALDPTVKEHMGETSSQSVVVAVDRIFTGSIRLDGDAIVDFVKALCQVSLDELNTSQPRMFSLQKIVEISYYNMGRIRLQWSRIWQVLGDYFNTVGSYTNEETAFFAIDSLRQLSMKFIEKGEFSNFRFQKDFLRPFEHIMKKNQSRTIRDMVVRCVAQMINSQSLNIRSGWKNIFSVFHLAAGDHDESIVELAFQTTGNIINVLYKKQFSIMIDSFPDAVKCLSEFASNSYFPDISMEAIRLLRSCAVSVKENPQQFAEHTGMENDINVTEEDRMWVRGWFPMLFSLSCVVNRCKLDVRTRALTVLFEIVKTYGESFKPNWWRDLFNILFRIFDNMKLPEQHTEKAEWMTTTCNHALYAIVDVFTQYFDTLGPLLLSDLYSQLQWCVQQNNEQLARSGTNCLENLVISNGSKFNNETWESTCVCILEMFKQTLPDDLMTFNPSAKTSNEHHHINFHTNQPSNNDNKELLQGILKRNHSLHSQNNMTLDNMKTDLISHKRYLNSLKSLIRDQVNKLKTLDIEATSNEHHHINFHTNQPSNNDNKELLQGILKRNHSLHSQNNMTLDNMKTDLISHKSELFSVILINCVVQLELIQTIDNIIFFPATSKKEDAETLALASLELNQIGNILTHSTMEHEDCQREEQGMYSFLSTPHLIKFVECLLESHRFAKSFNQNQEQRTILWKAGFKGSVKPNLLKQETQSLACILRILFKMYNDEKRRYDWKEIEQRLISICKEASAYFLSIQGESHRDSWTLIMLLIMTRVLKMPDERFTAHVSSYYSLFCDMISYDMKPELRNALKRLFQRIGPAFKVVKIPTLQTVPESLPADHVTQSSLISANSTTTAKPISGTATEKNNQPISSGQIEHITNVLKPRAVSTKRHSSVYPRNEMKELASTKYSSASHSNKEEISNEAVILRNKNNSGNIEGSVEVKDVRDSQKKTKKKRNSDIVTGEETVASYHQTNICYYKVENGTFLKLPSNTKHKSNDGCYIKLSNGSFRLIMVPDGTCIPKNIEIESNDNNLSNVQQKSNDAERKSFGKQSQNQKVMVTMIDGGLPVVAVSKQGKAVNQLKKQKGSPSMPARVSNSHNRWRPGDEQQSTNHARWRPAEEQIGKYRLLKTIGKGNFAKVKLAKHVPTGKEVAIKIIDKTQLNPTSLQKLFREVRIMKMLDHPNIVKLFQVIQTDKTLYLVMEYASGGEVFDYLVMHGRMKEKEARAKFRQIVSAVQYLHQKRIIHRDLKAENLLLDSEMNIKIADFGFSNEFTPGSKLDTFCGSPPYAAPELFQGRKYDGPEVDVWSLGVILYTLVSGSLPFDGTTLRELRERVLRGKYRIPFYISTDCENLLRKFLVLNPSKRASLEQIMKDKWMNMGYDDDELKPYQEATSDMNDQKRIDCLVSLGYKREDVEASLTQTRYDDVHATYLLISRKNVDPESDGSRSGSSISLRNLTGTDAVPIHTNNQVQSPSHRRVHRSISASSTNPSRRASSGGETLRTNQAPVGNANTNIPATPAAANAPAAASTAERSSISSNFKRQNTLDSATIKENTVRVSSQNQRPSSMQTKAASETSSSASPAKAIGKIEPNVTTNRTAGLIPRRSTTLYEKTASTEKTNASGDVSTPTASTKGHIKSASVSSPGSSSITTPSDPLRQRQPLAFPRNVPSRSTFHSGQTRTRNSATHGNTNTDTTFMNKGGSFLQRISNRFSKRPIDGQTLNNSAISGSNAEEPVKPRALRFTWSMKTTSPRLPDDIMAEIRSVLDKNNCDYEQRERFVLLCVHGDPNTDSLVQWEIEVCKLPRLSLNGVRFKRISGTSIGFKNIASKIAYDLRL</sequence>
<evidence type="ECO:0000256" key="32">
    <source>
        <dbReference type="PROSITE-ProRule" id="PRU00192"/>
    </source>
</evidence>
<dbReference type="SUPFAM" id="SSF48371">
    <property type="entry name" value="ARM repeat"/>
    <property type="match status" value="1"/>
</dbReference>
<dbReference type="InterPro" id="IPR016024">
    <property type="entry name" value="ARM-type_fold"/>
</dbReference>
<feature type="domain" description="SEC7" evidence="41">
    <location>
        <begin position="1507"/>
        <end position="1693"/>
    </location>
</feature>
<dbReference type="Pfam" id="PF12783">
    <property type="entry name" value="Sec7-like_HUS"/>
    <property type="match status" value="1"/>
</dbReference>
<dbReference type="Pfam" id="PF16453">
    <property type="entry name" value="IQ_SEC7_PH"/>
    <property type="match status" value="1"/>
</dbReference>
<keyword evidence="24" id="KW-0472">Membrane</keyword>
<dbReference type="PROSITE" id="PS00107">
    <property type="entry name" value="PROTEIN_KINASE_ATP"/>
    <property type="match status" value="2"/>
</dbReference>
<feature type="domain" description="Rho-GAP" evidence="42">
    <location>
        <begin position="389"/>
        <end position="580"/>
    </location>
</feature>
<dbReference type="CDD" id="cd01249">
    <property type="entry name" value="BAR-PH_GRAF_family"/>
    <property type="match status" value="1"/>
</dbReference>
<dbReference type="InterPro" id="IPR011993">
    <property type="entry name" value="PH-like_dom_sf"/>
</dbReference>
<dbReference type="InterPro" id="IPR032629">
    <property type="entry name" value="DCB_dom"/>
</dbReference>
<dbReference type="InterPro" id="IPR000198">
    <property type="entry name" value="RhoGAP_dom"/>
</dbReference>
<dbReference type="CDD" id="cd14337">
    <property type="entry name" value="UBA_MARK_Par1"/>
    <property type="match status" value="1"/>
</dbReference>
<keyword evidence="22" id="KW-0333">Golgi apparatus</keyword>
<dbReference type="InterPro" id="IPR001772">
    <property type="entry name" value="KA1_dom"/>
</dbReference>
<dbReference type="SMART" id="SM00220">
    <property type="entry name" value="S_TKc"/>
    <property type="match status" value="1"/>
</dbReference>
<dbReference type="SUPFAM" id="SSF103243">
    <property type="entry name" value="KA1-like"/>
    <property type="match status" value="1"/>
</dbReference>
<dbReference type="SUPFAM" id="SSF56112">
    <property type="entry name" value="Protein kinase-like (PK-like)"/>
    <property type="match status" value="2"/>
</dbReference>
<feature type="binding site" evidence="33">
    <location>
        <position position="4295"/>
    </location>
    <ligand>
        <name>ATP</name>
        <dbReference type="ChEBI" id="CHEBI:30616"/>
    </ligand>
</feature>
<evidence type="ECO:0000256" key="13">
    <source>
        <dbReference type="ARBA" id="ARBA00022490"/>
    </source>
</evidence>
<dbReference type="Gene3D" id="1.10.555.10">
    <property type="entry name" value="Rho GTPase activation protein"/>
    <property type="match status" value="1"/>
</dbReference>
<dbReference type="InterPro" id="IPR008936">
    <property type="entry name" value="Rho_GTPase_activation_prot"/>
</dbReference>
<dbReference type="FunFam" id="1.10.1000.11:FF:000003">
    <property type="entry name" value="Brefeldin A-inhibited guanine nucleotide-exchange protein 1"/>
    <property type="match status" value="1"/>
</dbReference>
<dbReference type="PROSITE" id="PS50238">
    <property type="entry name" value="RHOGAP"/>
    <property type="match status" value="1"/>
</dbReference>
<dbReference type="InterPro" id="IPR008271">
    <property type="entry name" value="Ser/Thr_kinase_AS"/>
</dbReference>
<feature type="compositionally biased region" description="Low complexity" evidence="35">
    <location>
        <begin position="4650"/>
        <end position="4671"/>
    </location>
</feature>
<dbReference type="InterPro" id="IPR028375">
    <property type="entry name" value="KA1/Ssp2_C"/>
</dbReference>
<evidence type="ECO:0000256" key="6">
    <source>
        <dbReference type="ARBA" id="ARBA00006234"/>
    </source>
</evidence>
<feature type="compositionally biased region" description="Polar residues" evidence="35">
    <location>
        <begin position="4623"/>
        <end position="4647"/>
    </location>
</feature>
<dbReference type="InterPro" id="IPR015940">
    <property type="entry name" value="UBA"/>
</dbReference>
<keyword evidence="13" id="KW-0963">Cytoplasm</keyword>
<feature type="domain" description="UBA" evidence="39">
    <location>
        <begin position="4536"/>
        <end position="4575"/>
    </location>
</feature>
<dbReference type="Gene3D" id="2.30.30.40">
    <property type="entry name" value="SH3 Domains"/>
    <property type="match status" value="1"/>
</dbReference>
<evidence type="ECO:0000256" key="9">
    <source>
        <dbReference type="ARBA" id="ARBA00022443"/>
    </source>
</evidence>
<feature type="compositionally biased region" description="Polar residues" evidence="35">
    <location>
        <begin position="3989"/>
        <end position="4015"/>
    </location>
</feature>
<dbReference type="PANTHER" id="PTHR10663:SF375">
    <property type="entry name" value="LD29171P"/>
    <property type="match status" value="1"/>
</dbReference>
<evidence type="ECO:0000256" key="27">
    <source>
        <dbReference type="ARBA" id="ARBA00048679"/>
    </source>
</evidence>
<feature type="region of interest" description="Disordered" evidence="35">
    <location>
        <begin position="3989"/>
        <end position="4018"/>
    </location>
</feature>
<dbReference type="Pfam" id="PF00069">
    <property type="entry name" value="Pkinase"/>
    <property type="match status" value="2"/>
</dbReference>
<keyword evidence="17" id="KW-0808">Transferase</keyword>
<dbReference type="FunFam" id="1.20.1270.60:FF:000001">
    <property type="entry name" value="Rho GTPase-activating protein 26"/>
    <property type="match status" value="1"/>
</dbReference>
<dbReference type="PROSITE" id="PS50002">
    <property type="entry name" value="SH3"/>
    <property type="match status" value="1"/>
</dbReference>
<evidence type="ECO:0000313" key="44">
    <source>
        <dbReference type="Proteomes" id="UP000183832"/>
    </source>
</evidence>
<dbReference type="Gene3D" id="3.30.310.80">
    <property type="entry name" value="Kinase associated domain 1, KA1"/>
    <property type="match status" value="1"/>
</dbReference>
<dbReference type="Pfam" id="PF00620">
    <property type="entry name" value="RhoGAP"/>
    <property type="match status" value="1"/>
</dbReference>
<evidence type="ECO:0000259" key="36">
    <source>
        <dbReference type="PROSITE" id="PS50002"/>
    </source>
</evidence>
<comment type="catalytic activity">
    <reaction evidence="26">
        <text>L-threonyl-[protein] + ATP = O-phospho-L-threonyl-[protein] + ADP + H(+)</text>
        <dbReference type="Rhea" id="RHEA:46608"/>
        <dbReference type="Rhea" id="RHEA-COMP:11060"/>
        <dbReference type="Rhea" id="RHEA-COMP:11605"/>
        <dbReference type="ChEBI" id="CHEBI:15378"/>
        <dbReference type="ChEBI" id="CHEBI:30013"/>
        <dbReference type="ChEBI" id="CHEBI:30616"/>
        <dbReference type="ChEBI" id="CHEBI:61977"/>
        <dbReference type="ChEBI" id="CHEBI:456216"/>
        <dbReference type="EC" id="2.7.11.1"/>
    </reaction>
</comment>
<feature type="region of interest" description="Disordered" evidence="35">
    <location>
        <begin position="4579"/>
        <end position="4838"/>
    </location>
</feature>
<evidence type="ECO:0000256" key="33">
    <source>
        <dbReference type="PROSITE-ProRule" id="PRU10141"/>
    </source>
</evidence>
<feature type="compositionally biased region" description="Low complexity" evidence="35">
    <location>
        <begin position="4710"/>
        <end position="4725"/>
    </location>
</feature>
<evidence type="ECO:0000256" key="24">
    <source>
        <dbReference type="ARBA" id="ARBA00023136"/>
    </source>
</evidence>
<evidence type="ECO:0000256" key="2">
    <source>
        <dbReference type="ARBA" id="ARBA00004316"/>
    </source>
</evidence>
<evidence type="ECO:0000256" key="3">
    <source>
        <dbReference type="ARBA" id="ARBA00004544"/>
    </source>
</evidence>
<dbReference type="InterPro" id="IPR011989">
    <property type="entry name" value="ARM-like"/>
</dbReference>
<dbReference type="Gene3D" id="3.30.200.20">
    <property type="entry name" value="Phosphorylase Kinase, domain 1"/>
    <property type="match status" value="2"/>
</dbReference>
<dbReference type="Pfam" id="PF16213">
    <property type="entry name" value="DCB"/>
    <property type="match status" value="1"/>
</dbReference>
<protein>
    <recommendedName>
        <fullName evidence="30">MAP/microtubule affinity-regulating kinase 3</fullName>
        <ecNumber evidence="8">2.7.11.1</ecNumber>
    </recommendedName>
    <alternativeName>
        <fullName evidence="31">Serine/threonine-protein kinase par-1</fullName>
    </alternativeName>
</protein>
<feature type="domain" description="PH" evidence="37">
    <location>
        <begin position="268"/>
        <end position="373"/>
    </location>
</feature>
<dbReference type="Pfam" id="PF20252">
    <property type="entry name" value="BIG2_C"/>
    <property type="match status" value="1"/>
</dbReference>
<dbReference type="PROSITE" id="PS50030">
    <property type="entry name" value="UBA"/>
    <property type="match status" value="1"/>
</dbReference>
<feature type="compositionally biased region" description="Polar residues" evidence="35">
    <location>
        <begin position="4672"/>
        <end position="4709"/>
    </location>
</feature>
<reference evidence="43 44" key="1">
    <citation type="submission" date="2015-04" db="EMBL/GenBank/DDBJ databases">
        <authorList>
            <person name="Syromyatnikov M.Y."/>
            <person name="Popov V.N."/>
        </authorList>
    </citation>
    <scope>NUCLEOTIDE SEQUENCE [LARGE SCALE GENOMIC DNA]</scope>
</reference>
<evidence type="ECO:0000256" key="23">
    <source>
        <dbReference type="ARBA" id="ARBA00023054"/>
    </source>
</evidence>
<dbReference type="FunFam" id="1.10.8.10:FF:000005">
    <property type="entry name" value="Non-specific serine/threonine protein kinase"/>
    <property type="match status" value="1"/>
</dbReference>
<dbReference type="Gene3D" id="1.25.10.10">
    <property type="entry name" value="Leucine-rich Repeat Variant"/>
    <property type="match status" value="1"/>
</dbReference>
<dbReference type="Gene3D" id="1.10.510.10">
    <property type="entry name" value="Transferase(Phosphotransferase) domain 1"/>
    <property type="match status" value="1"/>
</dbReference>
<dbReference type="Pfam" id="PF01369">
    <property type="entry name" value="Sec7"/>
    <property type="match status" value="2"/>
</dbReference>
<dbReference type="PROSITE" id="PS50011">
    <property type="entry name" value="PROTEIN_KINASE_DOM"/>
    <property type="match status" value="2"/>
</dbReference>
<dbReference type="Pfam" id="PF00169">
    <property type="entry name" value="PH"/>
    <property type="match status" value="1"/>
</dbReference>
<dbReference type="SUPFAM" id="SSF50729">
    <property type="entry name" value="PH domain-like"/>
    <property type="match status" value="2"/>
</dbReference>
<dbReference type="PROSITE" id="PS50003">
    <property type="entry name" value="PH_DOMAIN"/>
    <property type="match status" value="1"/>
</dbReference>
<dbReference type="SMART" id="SM00233">
    <property type="entry name" value="PH"/>
    <property type="match status" value="2"/>
</dbReference>
<dbReference type="Pfam" id="PF16746">
    <property type="entry name" value="BAR_3"/>
    <property type="match status" value="1"/>
</dbReference>
<dbReference type="Gene3D" id="1.20.1270.60">
    <property type="entry name" value="Arfaptin homology (AH) domain/BAR domain"/>
    <property type="match status" value="1"/>
</dbReference>
<feature type="compositionally biased region" description="Polar residues" evidence="35">
    <location>
        <begin position="4756"/>
        <end position="4772"/>
    </location>
</feature>
<dbReference type="Proteomes" id="UP000183832">
    <property type="component" value="Unassembled WGS sequence"/>
</dbReference>
<evidence type="ECO:0000256" key="12">
    <source>
        <dbReference type="ARBA" id="ARBA00022475"/>
    </source>
</evidence>
<evidence type="ECO:0000256" key="16">
    <source>
        <dbReference type="ARBA" id="ARBA00022658"/>
    </source>
</evidence>
<evidence type="ECO:0000259" key="39">
    <source>
        <dbReference type="PROSITE" id="PS50030"/>
    </source>
</evidence>
<comment type="function">
    <text evidence="28">Serine/threonine-protein kinase. Involved in the specific phosphorylation of microtubule-associated proteins for MAP2 and MAP4. Phosphorylates the microtubule-associated protein MAPT/TAU. Phosphorylates CDC25C on 'Ser-216'. Regulates localization and activity of some histone deacetylases by mediating phosphorylation of HDAC7, promoting subsequent interaction between HDAC7 and 14-3-3 and export from the nucleus. Regulates localization and activity of MITF by mediating its phosphorylation, promoting subsequent interaction between MITF and 14-3-3 and retention in the cytosol. Negatively regulates the Hippo signaling pathway and antagonizes the phosphorylation of LATS1. Cooperates with DLG5 to inhibit the kinase activity of STK3/MST2 toward LATS1. Phosphorylates PKP2 and KSR1.</text>
</comment>